<comment type="subcellular location">
    <subcellularLocation>
        <location evidence="8">Endomembrane system</location>
        <topology evidence="8">Single-pass type IV membrane protein</topology>
    </subcellularLocation>
    <subcellularLocation>
        <location evidence="1">Golgi apparatus membrane</location>
    </subcellularLocation>
</comment>
<name>C1HB65_PARBA</name>
<protein>
    <submittedName>
        <fullName evidence="12">V-SNARE</fullName>
    </submittedName>
</protein>
<evidence type="ECO:0000313" key="12">
    <source>
        <dbReference type="EMBL" id="EEH37588.1"/>
    </source>
</evidence>
<dbReference type="STRING" id="502779.C1HB65"/>
<keyword evidence="4" id="KW-0653">Protein transport</keyword>
<dbReference type="Proteomes" id="UP000002059">
    <property type="component" value="Partially assembled WGS sequence"/>
</dbReference>
<evidence type="ECO:0000256" key="7">
    <source>
        <dbReference type="ARBA" id="ARBA00023136"/>
    </source>
</evidence>
<dbReference type="HOGENOM" id="CLU_086133_1_0_1"/>
<keyword evidence="6" id="KW-0333">Golgi apparatus</keyword>
<evidence type="ECO:0000256" key="9">
    <source>
        <dbReference type="SAM" id="MobiDB-lite"/>
    </source>
</evidence>
<dbReference type="FunFam" id="1.20.5.110:FF:000057">
    <property type="entry name" value="SNARE complex subunit (Bet1), putative"/>
    <property type="match status" value="1"/>
</dbReference>
<dbReference type="GeneID" id="9093327"/>
<evidence type="ECO:0000256" key="6">
    <source>
        <dbReference type="ARBA" id="ARBA00023034"/>
    </source>
</evidence>
<dbReference type="AlphaFoldDB" id="C1HB65"/>
<feature type="domain" description="T-SNARE coiled-coil homology" evidence="11">
    <location>
        <begin position="81"/>
        <end position="143"/>
    </location>
</feature>
<proteinExistence type="predicted"/>
<dbReference type="SUPFAM" id="SSF58038">
    <property type="entry name" value="SNARE fusion complex"/>
    <property type="match status" value="1"/>
</dbReference>
<evidence type="ECO:0000256" key="8">
    <source>
        <dbReference type="ARBA" id="ARBA00046280"/>
    </source>
</evidence>
<keyword evidence="3 10" id="KW-0812">Transmembrane</keyword>
<evidence type="ECO:0000259" key="11">
    <source>
        <dbReference type="PROSITE" id="PS50192"/>
    </source>
</evidence>
<dbReference type="CDD" id="cd15853">
    <property type="entry name" value="SNARE_Bet1"/>
    <property type="match status" value="1"/>
</dbReference>
<dbReference type="EMBL" id="KN294019">
    <property type="protein sequence ID" value="EEH37588.1"/>
    <property type="molecule type" value="Genomic_DNA"/>
</dbReference>
<keyword evidence="7 10" id="KW-0472">Membrane</keyword>
<feature type="region of interest" description="Disordered" evidence="9">
    <location>
        <begin position="1"/>
        <end position="71"/>
    </location>
</feature>
<sequence>MASRFTHSSLHQRDPRASSSLFDSYGGSDSERSRPQPGRSPGKIGGYGFSGSPNGHVDRESASYRVATPNSRGQYSDAVLDSLESQNETELEGMSAKVKLLKDITIAIGDEIRDSSALAEKMNDTFDNTRVRLRGTMNRMLVMAQKTGVGWKAWLGFFCAVFLLFAYVWLF</sequence>
<dbReference type="Gene3D" id="1.20.5.110">
    <property type="match status" value="1"/>
</dbReference>
<keyword evidence="2" id="KW-0813">Transport</keyword>
<evidence type="ECO:0000256" key="5">
    <source>
        <dbReference type="ARBA" id="ARBA00022989"/>
    </source>
</evidence>
<dbReference type="PROSITE" id="PS50192">
    <property type="entry name" value="T_SNARE"/>
    <property type="match status" value="1"/>
</dbReference>
<dbReference type="OrthoDB" id="261831at2759"/>
<organism evidence="12 13">
    <name type="scientific">Paracoccidioides lutzii (strain ATCC MYA-826 / Pb01)</name>
    <name type="common">Paracoccidioides brasiliensis</name>
    <dbReference type="NCBI Taxonomy" id="502779"/>
    <lineage>
        <taxon>Eukaryota</taxon>
        <taxon>Fungi</taxon>
        <taxon>Dikarya</taxon>
        <taxon>Ascomycota</taxon>
        <taxon>Pezizomycotina</taxon>
        <taxon>Eurotiomycetes</taxon>
        <taxon>Eurotiomycetidae</taxon>
        <taxon>Onygenales</taxon>
        <taxon>Ajellomycetaceae</taxon>
        <taxon>Paracoccidioides</taxon>
    </lineage>
</organism>
<gene>
    <name evidence="12" type="ORF">PAAG_08006</name>
</gene>
<reference evidence="12 13" key="1">
    <citation type="journal article" date="2011" name="PLoS Genet.">
        <title>Comparative genomic analysis of human fungal pathogens causing paracoccidioidomycosis.</title>
        <authorList>
            <person name="Desjardins C.A."/>
            <person name="Champion M.D."/>
            <person name="Holder J.W."/>
            <person name="Muszewska A."/>
            <person name="Goldberg J."/>
            <person name="Bailao A.M."/>
            <person name="Brigido M.M."/>
            <person name="Ferreira M.E."/>
            <person name="Garcia A.M."/>
            <person name="Grynberg M."/>
            <person name="Gujja S."/>
            <person name="Heiman D.I."/>
            <person name="Henn M.R."/>
            <person name="Kodira C.D."/>
            <person name="Leon-Narvaez H."/>
            <person name="Longo L.V."/>
            <person name="Ma L.J."/>
            <person name="Malavazi I."/>
            <person name="Matsuo A.L."/>
            <person name="Morais F.V."/>
            <person name="Pereira M."/>
            <person name="Rodriguez-Brito S."/>
            <person name="Sakthikumar S."/>
            <person name="Salem-Izacc S.M."/>
            <person name="Sykes S.M."/>
            <person name="Teixeira M.M."/>
            <person name="Vallejo M.C."/>
            <person name="Walter M.E."/>
            <person name="Yandava C."/>
            <person name="Young S."/>
            <person name="Zeng Q."/>
            <person name="Zucker J."/>
            <person name="Felipe M.S."/>
            <person name="Goldman G.H."/>
            <person name="Haas B.J."/>
            <person name="McEwen J.G."/>
            <person name="Nino-Vega G."/>
            <person name="Puccia R."/>
            <person name="San-Blas G."/>
            <person name="Soares C.M."/>
            <person name="Birren B.W."/>
            <person name="Cuomo C.A."/>
        </authorList>
    </citation>
    <scope>NUCLEOTIDE SEQUENCE [LARGE SCALE GENOMIC DNA]</scope>
    <source>
        <strain evidence="13">ATCC MYA-826 / Pb01</strain>
    </source>
</reference>
<dbReference type="VEuPathDB" id="FungiDB:PAAG_08006"/>
<dbReference type="GO" id="GO:0015031">
    <property type="term" value="P:protein transport"/>
    <property type="evidence" value="ECO:0007669"/>
    <property type="project" value="UniProtKB-KW"/>
</dbReference>
<keyword evidence="13" id="KW-1185">Reference proteome</keyword>
<dbReference type="GO" id="GO:0000139">
    <property type="term" value="C:Golgi membrane"/>
    <property type="evidence" value="ECO:0007669"/>
    <property type="project" value="UniProtKB-SubCell"/>
</dbReference>
<evidence type="ECO:0000256" key="10">
    <source>
        <dbReference type="SAM" id="Phobius"/>
    </source>
</evidence>
<evidence type="ECO:0000313" key="13">
    <source>
        <dbReference type="Proteomes" id="UP000002059"/>
    </source>
</evidence>
<feature type="transmembrane region" description="Helical" evidence="10">
    <location>
        <begin position="149"/>
        <end position="170"/>
    </location>
</feature>
<dbReference type="eggNOG" id="KOG3385">
    <property type="taxonomic scope" value="Eukaryota"/>
</dbReference>
<evidence type="ECO:0000256" key="1">
    <source>
        <dbReference type="ARBA" id="ARBA00004394"/>
    </source>
</evidence>
<evidence type="ECO:0000256" key="3">
    <source>
        <dbReference type="ARBA" id="ARBA00022692"/>
    </source>
</evidence>
<evidence type="ECO:0000256" key="4">
    <source>
        <dbReference type="ARBA" id="ARBA00022927"/>
    </source>
</evidence>
<dbReference type="InterPro" id="IPR039899">
    <property type="entry name" value="BET1_SNARE"/>
</dbReference>
<dbReference type="KEGG" id="pbl:PAAG_08006"/>
<dbReference type="OMA" id="MNRMLIM"/>
<dbReference type="PANTHER" id="PTHR12791">
    <property type="entry name" value="GOLGI SNARE BET1-RELATED"/>
    <property type="match status" value="1"/>
</dbReference>
<dbReference type="InterPro" id="IPR000727">
    <property type="entry name" value="T_SNARE_dom"/>
</dbReference>
<accession>C1HB65</accession>
<dbReference type="RefSeq" id="XP_002790120.1">
    <property type="nucleotide sequence ID" value="XM_002790074.2"/>
</dbReference>
<evidence type="ECO:0000256" key="2">
    <source>
        <dbReference type="ARBA" id="ARBA00022448"/>
    </source>
</evidence>
<keyword evidence="5 10" id="KW-1133">Transmembrane helix</keyword>